<proteinExistence type="predicted"/>
<dbReference type="RefSeq" id="WP_102874118.1">
    <property type="nucleotide sequence ID" value="NZ_CP010599.1"/>
</dbReference>
<feature type="region of interest" description="Disordered" evidence="1">
    <location>
        <begin position="228"/>
        <end position="279"/>
    </location>
</feature>
<evidence type="ECO:0000256" key="1">
    <source>
        <dbReference type="SAM" id="MobiDB-lite"/>
    </source>
</evidence>
<dbReference type="Proteomes" id="UP000236536">
    <property type="component" value="Chromosome"/>
</dbReference>
<feature type="region of interest" description="Disordered" evidence="1">
    <location>
        <begin position="310"/>
        <end position="404"/>
    </location>
</feature>
<feature type="region of interest" description="Disordered" evidence="1">
    <location>
        <begin position="43"/>
        <end position="126"/>
    </location>
</feature>
<dbReference type="PANTHER" id="PTHR34700:SF4">
    <property type="entry name" value="PHAGE-LIKE ELEMENT PBSX PROTEIN XKDP"/>
    <property type="match status" value="1"/>
</dbReference>
<dbReference type="SMART" id="SM00257">
    <property type="entry name" value="LysM"/>
    <property type="match status" value="1"/>
</dbReference>
<feature type="compositionally biased region" description="Polar residues" evidence="1">
    <location>
        <begin position="343"/>
        <end position="360"/>
    </location>
</feature>
<dbReference type="InterPro" id="IPR036779">
    <property type="entry name" value="LysM_dom_sf"/>
</dbReference>
<keyword evidence="2" id="KW-1133">Transmembrane helix</keyword>
<feature type="compositionally biased region" description="Polar residues" evidence="1">
    <location>
        <begin position="382"/>
        <end position="391"/>
    </location>
</feature>
<feature type="domain" description="LysM" evidence="3">
    <location>
        <begin position="546"/>
        <end position="595"/>
    </location>
</feature>
<dbReference type="CDD" id="cd00118">
    <property type="entry name" value="LysM"/>
    <property type="match status" value="1"/>
</dbReference>
<feature type="compositionally biased region" description="Low complexity" evidence="1">
    <location>
        <begin position="392"/>
        <end position="404"/>
    </location>
</feature>
<evidence type="ECO:0000259" key="3">
    <source>
        <dbReference type="PROSITE" id="PS51782"/>
    </source>
</evidence>
<keyword evidence="2" id="KW-0812">Transmembrane</keyword>
<protein>
    <submittedName>
        <fullName evidence="4">LysM domain protein</fullName>
    </submittedName>
</protein>
<evidence type="ECO:0000313" key="4">
    <source>
        <dbReference type="EMBL" id="AUQ94233.1"/>
    </source>
</evidence>
<reference evidence="4 5" key="2">
    <citation type="journal article" date="2017" name="Int. J. Syst. Evol. Microbiol.">
        <title>Adaptation of Surface-Associated Bacteria to the Open Ocean: A Genomically Distinct Subpopulation of Phaeobacter gallaeciensis Colonizes Pacific Mesozooplankton.</title>
        <authorList>
            <person name="Freese H.M."/>
            <person name="Methner A."/>
            <person name="Overmann J."/>
        </authorList>
    </citation>
    <scope>NUCLEOTIDE SEQUENCE [LARGE SCALE GENOMIC DNA]</scope>
    <source>
        <strain evidence="4 5">P66</strain>
    </source>
</reference>
<gene>
    <name evidence="4" type="ORF">PhaeoP66_01446</name>
</gene>
<evidence type="ECO:0000256" key="2">
    <source>
        <dbReference type="SAM" id="Phobius"/>
    </source>
</evidence>
<accession>A0ABN5GLH7</accession>
<sequence>MTDVTGKGGLSATAIGGIAAVVVVLGGVIFLQWGGPSEQKEELRSAAGKGDGAVISPSAGSDGALGVPVPANETPVAQSPAVDAETDSAEAAVPAGDVDAAELPGGDTSAQAAADEAEGEDAAPTLGAPQMDLARFETDGSGMVAGRATPGAVVSLLLDGVVVEQLTVPSDGSFVLFTTVAPSARPQVIALEAALGETVLPSDAQFILAPVAPVVVAETQLAEGQVAEGQVAEEAATDEQASGEQTTGEQVIGEQVTGQPAADVASAAAPEGDRPAVDTADADTKLSGAQAASDSDTAVAVAALAEAAQEAAEAPDLPTAQASEAGSASEEPAVAATAADGSDVTQGETVTASNDTQVLETQVAAATGESGDEAQDAAPAQVSETGAAQSDETPAAATAPETAPEQRAVLRSDASGVTLVQPPTPTLADAPETVALDTISYDAEGAVVLSGRVRSDAVVRAYLDNAAVADLPVDEEGRWSGVLPDVAPGIYALRLDALDSEGKVLSRLETPFKREAPEVLQPSLEATATDATSPDAAPTGAKPLVRLVTVQEGDTLWAISRERYGDGLLYVRVFDANREAIRDPDLIYPGQVFSVPVQ</sequence>
<dbReference type="Pfam" id="PF01476">
    <property type="entry name" value="LysM"/>
    <property type="match status" value="1"/>
</dbReference>
<keyword evidence="2" id="KW-0472">Membrane</keyword>
<feature type="compositionally biased region" description="Polar residues" evidence="1">
    <location>
        <begin position="239"/>
        <end position="249"/>
    </location>
</feature>
<dbReference type="Gene3D" id="3.10.350.10">
    <property type="entry name" value="LysM domain"/>
    <property type="match status" value="1"/>
</dbReference>
<feature type="transmembrane region" description="Helical" evidence="2">
    <location>
        <begin position="12"/>
        <end position="33"/>
    </location>
</feature>
<feature type="compositionally biased region" description="Low complexity" evidence="1">
    <location>
        <begin position="526"/>
        <end position="538"/>
    </location>
</feature>
<keyword evidence="5" id="KW-1185">Reference proteome</keyword>
<dbReference type="InterPro" id="IPR052196">
    <property type="entry name" value="Bact_Kbp"/>
</dbReference>
<evidence type="ECO:0000313" key="5">
    <source>
        <dbReference type="Proteomes" id="UP000236536"/>
    </source>
</evidence>
<dbReference type="EMBL" id="CP010705">
    <property type="protein sequence ID" value="AUQ94233.1"/>
    <property type="molecule type" value="Genomic_DNA"/>
</dbReference>
<name>A0ABN5GLH7_9RHOB</name>
<feature type="compositionally biased region" description="Low complexity" evidence="1">
    <location>
        <begin position="310"/>
        <end position="339"/>
    </location>
</feature>
<organism evidence="4 5">
    <name type="scientific">Phaeobacter inhibens</name>
    <dbReference type="NCBI Taxonomy" id="221822"/>
    <lineage>
        <taxon>Bacteria</taxon>
        <taxon>Pseudomonadati</taxon>
        <taxon>Pseudomonadota</taxon>
        <taxon>Alphaproteobacteria</taxon>
        <taxon>Rhodobacterales</taxon>
        <taxon>Roseobacteraceae</taxon>
        <taxon>Phaeobacter</taxon>
    </lineage>
</organism>
<feature type="region of interest" description="Disordered" evidence="1">
    <location>
        <begin position="516"/>
        <end position="538"/>
    </location>
</feature>
<dbReference type="PROSITE" id="PS51782">
    <property type="entry name" value="LYSM"/>
    <property type="match status" value="1"/>
</dbReference>
<dbReference type="InterPro" id="IPR018392">
    <property type="entry name" value="LysM"/>
</dbReference>
<reference evidence="4 5" key="1">
    <citation type="journal article" date="2017" name="Genome Biol. Evol.">
        <title>Trajectories and Drivers of Genome Evolution in Surface-Associated Marine Phaeobacter.</title>
        <authorList>
            <person name="Freese H.M."/>
            <person name="Sikorski J."/>
            <person name="Bunk B."/>
            <person name="Scheuner C."/>
            <person name="Meier-Kolthoff J.P."/>
            <person name="Sproer C."/>
            <person name="Gram L."/>
            <person name="Overmann J."/>
        </authorList>
    </citation>
    <scope>NUCLEOTIDE SEQUENCE [LARGE SCALE GENOMIC DNA]</scope>
    <source>
        <strain evidence="4 5">P66</strain>
    </source>
</reference>
<dbReference type="PANTHER" id="PTHR34700">
    <property type="entry name" value="POTASSIUM BINDING PROTEIN KBP"/>
    <property type="match status" value="1"/>
</dbReference>